<dbReference type="AlphaFoldDB" id="A0A974XNZ7"/>
<dbReference type="PANTHER" id="PTHR22642">
    <property type="entry name" value="IMIDAZOLONEPROPIONASE"/>
    <property type="match status" value="1"/>
</dbReference>
<keyword evidence="1" id="KW-0732">Signal</keyword>
<dbReference type="InterPro" id="IPR013108">
    <property type="entry name" value="Amidohydro_3"/>
</dbReference>
<evidence type="ECO:0000259" key="2">
    <source>
        <dbReference type="Pfam" id="PF07969"/>
    </source>
</evidence>
<sequence length="561" mass="61396">MRQTKSSRLLQGLMLGGLITLSACASDELADTIITNASIYGYDTADSLAIRDGKIVEIGSKTRVMEYASPRTQLLDLQGAFLMPGFIDNHNHVFEAASDIGSDCLLDKDKDLNAYIRRLRSCKAGLAPDEWLLGYGHELAVLLSDDKTSPLQLLDELFPDNPVIIMEQTSHSMWVNSRALAKAGINAQSQDPQGGKYLKDMQSGELLGVLLDNAGDRLMELAWLAQPNLRQANYRGLMNGLAEAAAHGITTIGDGRLYWKRGWLDTWLEAEQKGELSARVSLRPWVYPDVDPAEQLAFFAKIHSDDTNRRLLINQVKLYSDGIIVNGTASTLAPYDWSYTPELPYGLEYIAADKMAWWLGELDKLGYGAHIHAIGDAGVRNTLNAIATLRARGVSRPYGMTHLEMIDKADIQRFAQLDVDADFQLGSDYIAAQDHSWAEPFIGKNRANALLPINPVFESGANVTLSSDWNVNDINPLVGIANAVYLQQAGLGDVHAAIAAYTINAARALGIETITGSLSLGKSADLVVLERDITHLAPEQIANTKILMTLLEGEVVFDTDN</sequence>
<dbReference type="Proteomes" id="UP000663281">
    <property type="component" value="Chromosome"/>
</dbReference>
<gene>
    <name evidence="3" type="ORF">JYB88_02660</name>
</gene>
<dbReference type="SUPFAM" id="SSF51338">
    <property type="entry name" value="Composite domain of metallo-dependent hydrolases"/>
    <property type="match status" value="1"/>
</dbReference>
<dbReference type="Pfam" id="PF07969">
    <property type="entry name" value="Amidohydro_3"/>
    <property type="match status" value="1"/>
</dbReference>
<dbReference type="RefSeq" id="WP_207325398.1">
    <property type="nucleotide sequence ID" value="NZ_CP071504.1"/>
</dbReference>
<dbReference type="InterPro" id="IPR032466">
    <property type="entry name" value="Metal_Hydrolase"/>
</dbReference>
<feature type="signal peptide" evidence="1">
    <location>
        <begin position="1"/>
        <end position="25"/>
    </location>
</feature>
<dbReference type="GO" id="GO:0016810">
    <property type="term" value="F:hydrolase activity, acting on carbon-nitrogen (but not peptide) bonds"/>
    <property type="evidence" value="ECO:0007669"/>
    <property type="project" value="InterPro"/>
</dbReference>
<dbReference type="PANTHER" id="PTHR22642:SF2">
    <property type="entry name" value="PROTEIN LONG AFTER FAR-RED 3"/>
    <property type="match status" value="1"/>
</dbReference>
<feature type="domain" description="Amidohydrolase 3" evidence="2">
    <location>
        <begin position="73"/>
        <end position="557"/>
    </location>
</feature>
<accession>A0A974XNZ7</accession>
<reference evidence="3 4" key="1">
    <citation type="submission" date="2021-03" db="EMBL/GenBank/DDBJ databases">
        <title>Novel species identification of genus Shewanella.</title>
        <authorList>
            <person name="Liu G."/>
            <person name="Zhang Q."/>
        </authorList>
    </citation>
    <scope>NUCLEOTIDE SEQUENCE [LARGE SCALE GENOMIC DNA]</scope>
    <source>
        <strain evidence="3 4">FJAT-53726</strain>
    </source>
</reference>
<proteinExistence type="predicted"/>
<evidence type="ECO:0000313" key="3">
    <source>
        <dbReference type="EMBL" id="QSX30581.1"/>
    </source>
</evidence>
<dbReference type="CDD" id="cd01300">
    <property type="entry name" value="YtcJ_like"/>
    <property type="match status" value="1"/>
</dbReference>
<dbReference type="PROSITE" id="PS51257">
    <property type="entry name" value="PROKAR_LIPOPROTEIN"/>
    <property type="match status" value="1"/>
</dbReference>
<evidence type="ECO:0000313" key="4">
    <source>
        <dbReference type="Proteomes" id="UP000663281"/>
    </source>
</evidence>
<dbReference type="EMBL" id="CP071504">
    <property type="protein sequence ID" value="QSX30581.1"/>
    <property type="molecule type" value="Genomic_DNA"/>
</dbReference>
<dbReference type="Gene3D" id="3.20.20.140">
    <property type="entry name" value="Metal-dependent hydrolases"/>
    <property type="match status" value="1"/>
</dbReference>
<keyword evidence="4" id="KW-1185">Reference proteome</keyword>
<protein>
    <submittedName>
        <fullName evidence="3">Amidohydrolase</fullName>
    </submittedName>
</protein>
<dbReference type="InterPro" id="IPR011059">
    <property type="entry name" value="Metal-dep_hydrolase_composite"/>
</dbReference>
<organism evidence="3 4">
    <name type="scientific">Shewanella cyperi</name>
    <dbReference type="NCBI Taxonomy" id="2814292"/>
    <lineage>
        <taxon>Bacteria</taxon>
        <taxon>Pseudomonadati</taxon>
        <taxon>Pseudomonadota</taxon>
        <taxon>Gammaproteobacteria</taxon>
        <taxon>Alteromonadales</taxon>
        <taxon>Shewanellaceae</taxon>
        <taxon>Shewanella</taxon>
    </lineage>
</organism>
<dbReference type="InterPro" id="IPR033932">
    <property type="entry name" value="YtcJ-like"/>
</dbReference>
<dbReference type="Gene3D" id="2.30.40.10">
    <property type="entry name" value="Urease, subunit C, domain 1"/>
    <property type="match status" value="1"/>
</dbReference>
<evidence type="ECO:0000256" key="1">
    <source>
        <dbReference type="SAM" id="SignalP"/>
    </source>
</evidence>
<dbReference type="Gene3D" id="3.10.310.70">
    <property type="match status" value="1"/>
</dbReference>
<dbReference type="KEGG" id="scyp:JYB88_02660"/>
<name>A0A974XNZ7_9GAMM</name>
<dbReference type="SUPFAM" id="SSF51556">
    <property type="entry name" value="Metallo-dependent hydrolases"/>
    <property type="match status" value="1"/>
</dbReference>
<feature type="chain" id="PRO_5036985143" evidence="1">
    <location>
        <begin position="26"/>
        <end position="561"/>
    </location>
</feature>